<dbReference type="PANTHER" id="PTHR11772:SF2">
    <property type="entry name" value="ASPARAGINE SYNTHETASE [GLUTAMINE-HYDROLYZING]"/>
    <property type="match status" value="1"/>
</dbReference>
<dbReference type="Gene3D" id="3.40.50.620">
    <property type="entry name" value="HUPs"/>
    <property type="match status" value="1"/>
</dbReference>
<dbReference type="Proteomes" id="UP001219525">
    <property type="component" value="Unassembled WGS sequence"/>
</dbReference>
<name>A0AAD6VQU3_9AGAR</name>
<evidence type="ECO:0000256" key="8">
    <source>
        <dbReference type="ARBA" id="ARBA00022962"/>
    </source>
</evidence>
<dbReference type="CDD" id="cd01991">
    <property type="entry name" value="Asn_synthase_B_C"/>
    <property type="match status" value="1"/>
</dbReference>
<keyword evidence="4 11" id="KW-0028">Amino-acid biosynthesis</keyword>
<evidence type="ECO:0000256" key="13">
    <source>
        <dbReference type="PIRSR" id="PIRSR001589-3"/>
    </source>
</evidence>
<dbReference type="NCBIfam" id="TIGR01536">
    <property type="entry name" value="asn_synth_AEB"/>
    <property type="match status" value="1"/>
</dbReference>
<feature type="site" description="Important for beta-aspartyl-AMP intermediate formation" evidence="13">
    <location>
        <position position="382"/>
    </location>
</feature>
<dbReference type="InterPro" id="IPR001962">
    <property type="entry name" value="Asn_synthase"/>
</dbReference>
<gene>
    <name evidence="15" type="ORF">GGX14DRAFT_356556</name>
</gene>
<dbReference type="PANTHER" id="PTHR11772">
    <property type="entry name" value="ASPARAGINE SYNTHETASE"/>
    <property type="match status" value="1"/>
</dbReference>
<evidence type="ECO:0000259" key="14">
    <source>
        <dbReference type="PROSITE" id="PS51278"/>
    </source>
</evidence>
<evidence type="ECO:0000256" key="2">
    <source>
        <dbReference type="ARBA" id="ARBA00012737"/>
    </source>
</evidence>
<dbReference type="GO" id="GO:0005829">
    <property type="term" value="C:cytosol"/>
    <property type="evidence" value="ECO:0007669"/>
    <property type="project" value="TreeGrafter"/>
</dbReference>
<dbReference type="InterPro" id="IPR006426">
    <property type="entry name" value="Asn_synth_AEB"/>
</dbReference>
<evidence type="ECO:0000256" key="3">
    <source>
        <dbReference type="ARBA" id="ARBA00022598"/>
    </source>
</evidence>
<dbReference type="Pfam" id="PF13537">
    <property type="entry name" value="GATase_7"/>
    <property type="match status" value="1"/>
</dbReference>
<evidence type="ECO:0000256" key="10">
    <source>
        <dbReference type="PIRNR" id="PIRNR001589"/>
    </source>
</evidence>
<dbReference type="InterPro" id="IPR017932">
    <property type="entry name" value="GATase_2_dom"/>
</dbReference>
<evidence type="ECO:0000256" key="4">
    <source>
        <dbReference type="ARBA" id="ARBA00022605"/>
    </source>
</evidence>
<feature type="binding site" evidence="12">
    <location>
        <position position="306"/>
    </location>
    <ligand>
        <name>ATP</name>
        <dbReference type="ChEBI" id="CHEBI:30616"/>
    </ligand>
</feature>
<keyword evidence="7 11" id="KW-0061">Asparagine biosynthesis</keyword>
<dbReference type="InterPro" id="IPR033738">
    <property type="entry name" value="AsnB_N"/>
</dbReference>
<feature type="domain" description="Glutamine amidotransferase type-2" evidence="14">
    <location>
        <begin position="2"/>
        <end position="189"/>
    </location>
</feature>
<dbReference type="CDD" id="cd00712">
    <property type="entry name" value="AsnB"/>
    <property type="match status" value="1"/>
</dbReference>
<dbReference type="NCBIfam" id="NF006949">
    <property type="entry name" value="PRK09431.1"/>
    <property type="match status" value="1"/>
</dbReference>
<evidence type="ECO:0000256" key="7">
    <source>
        <dbReference type="ARBA" id="ARBA00022888"/>
    </source>
</evidence>
<comment type="caution">
    <text evidence="15">The sequence shown here is derived from an EMBL/GenBank/DDBJ whole genome shotgun (WGS) entry which is preliminary data.</text>
</comment>
<organism evidence="15 16">
    <name type="scientific">Mycena pura</name>
    <dbReference type="NCBI Taxonomy" id="153505"/>
    <lineage>
        <taxon>Eukaryota</taxon>
        <taxon>Fungi</taxon>
        <taxon>Dikarya</taxon>
        <taxon>Basidiomycota</taxon>
        <taxon>Agaricomycotina</taxon>
        <taxon>Agaricomycetes</taxon>
        <taxon>Agaricomycetidae</taxon>
        <taxon>Agaricales</taxon>
        <taxon>Marasmiineae</taxon>
        <taxon>Mycenaceae</taxon>
        <taxon>Mycena</taxon>
    </lineage>
</organism>
<dbReference type="EMBL" id="JARJCW010000011">
    <property type="protein sequence ID" value="KAJ7219215.1"/>
    <property type="molecule type" value="Genomic_DNA"/>
</dbReference>
<evidence type="ECO:0000256" key="11">
    <source>
        <dbReference type="PIRSR" id="PIRSR001589-1"/>
    </source>
</evidence>
<dbReference type="GO" id="GO:0005524">
    <property type="term" value="F:ATP binding"/>
    <property type="evidence" value="ECO:0007669"/>
    <property type="project" value="UniProtKB-KW"/>
</dbReference>
<feature type="binding site" evidence="12">
    <location>
        <position position="98"/>
    </location>
    <ligand>
        <name>L-glutamine</name>
        <dbReference type="ChEBI" id="CHEBI:58359"/>
    </ligand>
</feature>
<evidence type="ECO:0000256" key="9">
    <source>
        <dbReference type="ARBA" id="ARBA00048741"/>
    </source>
</evidence>
<proteinExistence type="predicted"/>
<comment type="pathway">
    <text evidence="1">Amino-acid biosynthesis; L-asparagine biosynthesis; L-asparagine from L-aspartate (L-Gln route): step 1/1.</text>
</comment>
<accession>A0AAD6VQU3</accession>
<keyword evidence="6 10" id="KW-0067">ATP-binding</keyword>
<dbReference type="FunFam" id="3.40.50.620:FF:000031">
    <property type="entry name" value="Asparagine synthase B"/>
    <property type="match status" value="1"/>
</dbReference>
<dbReference type="AlphaFoldDB" id="A0AAD6VQU3"/>
<reference evidence="15" key="1">
    <citation type="submission" date="2023-03" db="EMBL/GenBank/DDBJ databases">
        <title>Massive genome expansion in bonnet fungi (Mycena s.s.) driven by repeated elements and novel gene families across ecological guilds.</title>
        <authorList>
            <consortium name="Lawrence Berkeley National Laboratory"/>
            <person name="Harder C.B."/>
            <person name="Miyauchi S."/>
            <person name="Viragh M."/>
            <person name="Kuo A."/>
            <person name="Thoen E."/>
            <person name="Andreopoulos B."/>
            <person name="Lu D."/>
            <person name="Skrede I."/>
            <person name="Drula E."/>
            <person name="Henrissat B."/>
            <person name="Morin E."/>
            <person name="Kohler A."/>
            <person name="Barry K."/>
            <person name="LaButti K."/>
            <person name="Morin E."/>
            <person name="Salamov A."/>
            <person name="Lipzen A."/>
            <person name="Mereny Z."/>
            <person name="Hegedus B."/>
            <person name="Baldrian P."/>
            <person name="Stursova M."/>
            <person name="Weitz H."/>
            <person name="Taylor A."/>
            <person name="Grigoriev I.V."/>
            <person name="Nagy L.G."/>
            <person name="Martin F."/>
            <person name="Kauserud H."/>
        </authorList>
    </citation>
    <scope>NUCLEOTIDE SEQUENCE</scope>
    <source>
        <strain evidence="15">9144</strain>
    </source>
</reference>
<keyword evidence="16" id="KW-1185">Reference proteome</keyword>
<dbReference type="PROSITE" id="PS51278">
    <property type="entry name" value="GATASE_TYPE_2"/>
    <property type="match status" value="1"/>
</dbReference>
<sequence length="592" mass="65546">MCGIFGVHGLEKPASDRARFIACSKRLRHRGPDWSGCVVANDAILVHERLAIVGVDTGAQPLVSDDGKTVLTVNGEIYNHIALRETLGKDTKFKTHSDCEVILPLYRKYDKDLCNMLDGMFSFVLLDELVSPSRIIAARDPIGITTLYQGWDSKRPGAVFFASELKALVDECDKIISFPPGHVYDSKDASTTRYYNPSWWNGDAEGPESTIPTSPANLTLLRETLEAAVCKRLMSEVPYGVLLSGGLDSSLIAAIAARETEKAAQAQFEVRKRKLQSAMSGNTTPTGLVDEQATLAAWPQLHSFSIGLESSPDLLAARKVAHYLGTVHHEYTFTVQEGLDAIPEVIYHLETYDVTTVRASTPMYLLSRKIKAMGVKMVLSGEGSDEILGGYLYFHAAPDGKAFHQECVKRVKNLHTSDCLRANKSTMAWGLEARVPFLDKAFLEVAMNIDAREKMFSKGAGQEVDEDGRPRMEKYILRKAFDVSIDGKPYLPASILWRQKEQFSDGVGYSWIDGIKDHAESVISDEAFAKGAEQWTMDVPTTKEAYLIRQIFHEFFPSETAASTAVRWIPRSDWGCLSDPSGRSVSIHNAAY</sequence>
<dbReference type="SUPFAM" id="SSF52402">
    <property type="entry name" value="Adenine nucleotide alpha hydrolases-like"/>
    <property type="match status" value="1"/>
</dbReference>
<dbReference type="InterPro" id="IPR014729">
    <property type="entry name" value="Rossmann-like_a/b/a_fold"/>
</dbReference>
<evidence type="ECO:0000256" key="1">
    <source>
        <dbReference type="ARBA" id="ARBA00005187"/>
    </source>
</evidence>
<dbReference type="InterPro" id="IPR029055">
    <property type="entry name" value="Ntn_hydrolases_N"/>
</dbReference>
<dbReference type="Pfam" id="PF00733">
    <property type="entry name" value="Asn_synthase"/>
    <property type="match status" value="2"/>
</dbReference>
<protein>
    <recommendedName>
        <fullName evidence="2">asparagine synthase (glutamine-hydrolyzing)</fullName>
        <ecNumber evidence="2">6.3.5.4</ecNumber>
    </recommendedName>
</protein>
<dbReference type="SUPFAM" id="SSF56235">
    <property type="entry name" value="N-terminal nucleophile aminohydrolases (Ntn hydrolases)"/>
    <property type="match status" value="1"/>
</dbReference>
<dbReference type="EC" id="6.3.5.4" evidence="2"/>
<comment type="catalytic activity">
    <reaction evidence="9">
        <text>L-aspartate + L-glutamine + ATP + H2O = L-asparagine + L-glutamate + AMP + diphosphate + H(+)</text>
        <dbReference type="Rhea" id="RHEA:12228"/>
        <dbReference type="ChEBI" id="CHEBI:15377"/>
        <dbReference type="ChEBI" id="CHEBI:15378"/>
        <dbReference type="ChEBI" id="CHEBI:29985"/>
        <dbReference type="ChEBI" id="CHEBI:29991"/>
        <dbReference type="ChEBI" id="CHEBI:30616"/>
        <dbReference type="ChEBI" id="CHEBI:33019"/>
        <dbReference type="ChEBI" id="CHEBI:58048"/>
        <dbReference type="ChEBI" id="CHEBI:58359"/>
        <dbReference type="ChEBI" id="CHEBI:456215"/>
        <dbReference type="EC" id="6.3.5.4"/>
    </reaction>
</comment>
<keyword evidence="5 10" id="KW-0547">Nucleotide-binding</keyword>
<dbReference type="Gene3D" id="3.60.20.10">
    <property type="entry name" value="Glutamine Phosphoribosylpyrophosphate, subunit 1, domain 1"/>
    <property type="match status" value="1"/>
</dbReference>
<dbReference type="GO" id="GO:0006529">
    <property type="term" value="P:asparagine biosynthetic process"/>
    <property type="evidence" value="ECO:0007669"/>
    <property type="project" value="UniProtKB-KW"/>
</dbReference>
<evidence type="ECO:0000256" key="12">
    <source>
        <dbReference type="PIRSR" id="PIRSR001589-2"/>
    </source>
</evidence>
<dbReference type="InterPro" id="IPR050795">
    <property type="entry name" value="Asn_Synthetase"/>
</dbReference>
<feature type="binding site" evidence="12">
    <location>
        <begin position="380"/>
        <end position="381"/>
    </location>
    <ligand>
        <name>ATP</name>
        <dbReference type="ChEBI" id="CHEBI:30616"/>
    </ligand>
</feature>
<dbReference type="FunFam" id="3.60.20.10:FF:000050">
    <property type="entry name" value="Asparagine synthetase 2"/>
    <property type="match status" value="1"/>
</dbReference>
<feature type="active site" description="For GATase activity" evidence="11">
    <location>
        <position position="2"/>
    </location>
</feature>
<keyword evidence="3" id="KW-0436">Ligase</keyword>
<evidence type="ECO:0000313" key="16">
    <source>
        <dbReference type="Proteomes" id="UP001219525"/>
    </source>
</evidence>
<dbReference type="GO" id="GO:0004066">
    <property type="term" value="F:asparagine synthase (glutamine-hydrolyzing) activity"/>
    <property type="evidence" value="ECO:0007669"/>
    <property type="project" value="UniProtKB-EC"/>
</dbReference>
<evidence type="ECO:0000256" key="5">
    <source>
        <dbReference type="ARBA" id="ARBA00022741"/>
    </source>
</evidence>
<evidence type="ECO:0000313" key="15">
    <source>
        <dbReference type="EMBL" id="KAJ7219215.1"/>
    </source>
</evidence>
<dbReference type="PIRSF" id="PIRSF001589">
    <property type="entry name" value="Asn_synthetase_glu-h"/>
    <property type="match status" value="1"/>
</dbReference>
<feature type="binding site" evidence="12">
    <location>
        <position position="242"/>
    </location>
    <ligand>
        <name>ATP</name>
        <dbReference type="ChEBI" id="CHEBI:30616"/>
    </ligand>
</feature>
<keyword evidence="8 11" id="KW-0315">Glutamine amidotransferase</keyword>
<evidence type="ECO:0000256" key="6">
    <source>
        <dbReference type="ARBA" id="ARBA00022840"/>
    </source>
</evidence>